<name>A0A0V0S1B1_9BILA</name>
<evidence type="ECO:0000313" key="1">
    <source>
        <dbReference type="EMBL" id="KRX20508.1"/>
    </source>
</evidence>
<proteinExistence type="predicted"/>
<sequence>MSGGRFVSARMILKKPITINDQWHFDCEITVHSADAYVRTLTFRLHRQSDQPYLKRAQENK</sequence>
<accession>A0A0V0S1B1</accession>
<dbReference type="EMBL" id="JYDL01000048">
    <property type="protein sequence ID" value="KRX20508.1"/>
    <property type="molecule type" value="Genomic_DNA"/>
</dbReference>
<keyword evidence="2" id="KW-1185">Reference proteome</keyword>
<dbReference type="AlphaFoldDB" id="A0A0V0S1B1"/>
<reference evidence="1 2" key="1">
    <citation type="submission" date="2015-01" db="EMBL/GenBank/DDBJ databases">
        <title>Evolution of Trichinella species and genotypes.</title>
        <authorList>
            <person name="Korhonen P.K."/>
            <person name="Edoardo P."/>
            <person name="Giuseppe L.R."/>
            <person name="Gasser R.B."/>
        </authorList>
    </citation>
    <scope>NUCLEOTIDE SEQUENCE [LARGE SCALE GENOMIC DNA]</scope>
    <source>
        <strain evidence="1">ISS37</strain>
    </source>
</reference>
<comment type="caution">
    <text evidence="1">The sequence shown here is derived from an EMBL/GenBank/DDBJ whole genome shotgun (WGS) entry which is preliminary data.</text>
</comment>
<evidence type="ECO:0000313" key="2">
    <source>
        <dbReference type="Proteomes" id="UP000054630"/>
    </source>
</evidence>
<gene>
    <name evidence="1" type="ORF">T07_13661</name>
</gene>
<dbReference type="Proteomes" id="UP000054630">
    <property type="component" value="Unassembled WGS sequence"/>
</dbReference>
<organism evidence="1 2">
    <name type="scientific">Trichinella nelsoni</name>
    <dbReference type="NCBI Taxonomy" id="6336"/>
    <lineage>
        <taxon>Eukaryota</taxon>
        <taxon>Metazoa</taxon>
        <taxon>Ecdysozoa</taxon>
        <taxon>Nematoda</taxon>
        <taxon>Enoplea</taxon>
        <taxon>Dorylaimia</taxon>
        <taxon>Trichinellida</taxon>
        <taxon>Trichinellidae</taxon>
        <taxon>Trichinella</taxon>
    </lineage>
</organism>
<protein>
    <submittedName>
        <fullName evidence="1">Uncharacterized protein</fullName>
    </submittedName>
</protein>